<gene>
    <name evidence="2" type="ORF">BLSMQ_2469</name>
</gene>
<protein>
    <submittedName>
        <fullName evidence="2">Putative low-complexity protein</fullName>
    </submittedName>
</protein>
<evidence type="ECO:0000313" key="2">
    <source>
        <dbReference type="EMBL" id="AOP54175.1"/>
    </source>
</evidence>
<dbReference type="AlphaFoldDB" id="A0A1D7W5B8"/>
<sequence>MPDGMCVTGTRYGEPMTTEAPREPKIKLTNLTPGYLGDIGPEEFLEGMEFTDLDLAEVDSTQATYLDCSLSRMNFGAAEDPADLTGARFSGSKIEDSRADTWTMPRGSFIHTVISGTRIGAGVFHDSVWEKTTFNNCRISYLNLRGAKLTDVEFRDCVIDEIDLDRAKVNRVSFPGSTVGVLQCEQATLGNVDLRGLQPHKISGVHSLRGATIDETQLMLFADLFAHELGIRVE</sequence>
<name>A0A1D7W5B8_BREAU</name>
<dbReference type="PATRIC" id="fig|1703.10.peg.2547"/>
<dbReference type="SUPFAM" id="SSF141571">
    <property type="entry name" value="Pentapeptide repeat-like"/>
    <property type="match status" value="1"/>
</dbReference>
<evidence type="ECO:0000256" key="1">
    <source>
        <dbReference type="SAM" id="MobiDB-lite"/>
    </source>
</evidence>
<dbReference type="KEGG" id="blin:BLSMQ_2469"/>
<dbReference type="Proteomes" id="UP000094793">
    <property type="component" value="Chromosome"/>
</dbReference>
<accession>A0A1D7W5B8</accession>
<dbReference type="EMBL" id="CP017150">
    <property type="protein sequence ID" value="AOP54175.1"/>
    <property type="molecule type" value="Genomic_DNA"/>
</dbReference>
<evidence type="ECO:0000313" key="3">
    <source>
        <dbReference type="Proteomes" id="UP000094793"/>
    </source>
</evidence>
<feature type="region of interest" description="Disordered" evidence="1">
    <location>
        <begin position="1"/>
        <end position="20"/>
    </location>
</feature>
<proteinExistence type="predicted"/>
<dbReference type="Gene3D" id="2.160.20.80">
    <property type="entry name" value="E3 ubiquitin-protein ligase SopA"/>
    <property type="match status" value="1"/>
</dbReference>
<reference evidence="3" key="1">
    <citation type="submission" date="2016-09" db="EMBL/GenBank/DDBJ databases">
        <title>Complete Genome Sequence of Brevibacterium linens SMQ-1335.</title>
        <authorList>
            <person name="de Melo A.G."/>
            <person name="Labrie S.J."/>
            <person name="Dumaresq J."/>
            <person name="Roberts R.J."/>
            <person name="Tremblay D.M."/>
            <person name="Moineau S."/>
        </authorList>
    </citation>
    <scope>NUCLEOTIDE SEQUENCE [LARGE SCALE GENOMIC DNA]</scope>
    <source>
        <strain evidence="3">SMQ-1335</strain>
    </source>
</reference>
<organism evidence="2 3">
    <name type="scientific">Brevibacterium aurantiacum</name>
    <dbReference type="NCBI Taxonomy" id="273384"/>
    <lineage>
        <taxon>Bacteria</taxon>
        <taxon>Bacillati</taxon>
        <taxon>Actinomycetota</taxon>
        <taxon>Actinomycetes</taxon>
        <taxon>Micrococcales</taxon>
        <taxon>Brevibacteriaceae</taxon>
        <taxon>Brevibacterium</taxon>
    </lineage>
</organism>